<dbReference type="AlphaFoldDB" id="A0A6B0TJE8"/>
<evidence type="ECO:0000256" key="1">
    <source>
        <dbReference type="SAM" id="SignalP"/>
    </source>
</evidence>
<gene>
    <name evidence="2" type="ORF">GSH16_03635</name>
</gene>
<dbReference type="PROSITE" id="PS51009">
    <property type="entry name" value="CYTCII"/>
    <property type="match status" value="1"/>
</dbReference>
<comment type="caution">
    <text evidence="2">The sequence shown here is derived from an EMBL/GenBank/DDBJ whole genome shotgun (WGS) entry which is preliminary data.</text>
</comment>
<reference evidence="2 3" key="1">
    <citation type="submission" date="2019-12" db="EMBL/GenBank/DDBJ databases">
        <title>Strain KN286 was isolated from seawater, which was collected from Caroline Seamount in the tropical western Pacific.</title>
        <authorList>
            <person name="Wang Q."/>
        </authorList>
    </citation>
    <scope>NUCLEOTIDE SEQUENCE [LARGE SCALE GENOMIC DNA]</scope>
    <source>
        <strain evidence="2 3">KN286</strain>
    </source>
</reference>
<accession>A0A6B0TJE8</accession>
<name>A0A6B0TJE8_9RHOB</name>
<dbReference type="InterPro" id="IPR010980">
    <property type="entry name" value="Cyt_c/b562"/>
</dbReference>
<dbReference type="Pfam" id="PF01322">
    <property type="entry name" value="Cytochrom_C_2"/>
    <property type="match status" value="1"/>
</dbReference>
<protein>
    <submittedName>
        <fullName evidence="2">Cytochrome c</fullName>
    </submittedName>
</protein>
<dbReference type="GO" id="GO:0009055">
    <property type="term" value="F:electron transfer activity"/>
    <property type="evidence" value="ECO:0007669"/>
    <property type="project" value="InterPro"/>
</dbReference>
<dbReference type="GO" id="GO:0022900">
    <property type="term" value="P:electron transport chain"/>
    <property type="evidence" value="ECO:0007669"/>
    <property type="project" value="InterPro"/>
</dbReference>
<dbReference type="GO" id="GO:0020037">
    <property type="term" value="F:heme binding"/>
    <property type="evidence" value="ECO:0007669"/>
    <property type="project" value="InterPro"/>
</dbReference>
<dbReference type="Proteomes" id="UP000436016">
    <property type="component" value="Unassembled WGS sequence"/>
</dbReference>
<feature type="signal peptide" evidence="1">
    <location>
        <begin position="1"/>
        <end position="25"/>
    </location>
</feature>
<proteinExistence type="predicted"/>
<dbReference type="RefSeq" id="WP_160851995.1">
    <property type="nucleotide sequence ID" value="NZ_WUWG01000001.1"/>
</dbReference>
<organism evidence="2 3">
    <name type="scientific">Oceanomicrobium pacificus</name>
    <dbReference type="NCBI Taxonomy" id="2692916"/>
    <lineage>
        <taxon>Bacteria</taxon>
        <taxon>Pseudomonadati</taxon>
        <taxon>Pseudomonadota</taxon>
        <taxon>Alphaproteobacteria</taxon>
        <taxon>Rhodobacterales</taxon>
        <taxon>Paracoccaceae</taxon>
        <taxon>Oceanomicrobium</taxon>
    </lineage>
</organism>
<sequence>MIGTHRKSMRLLALGLCLSAGLASAHQGASGIVKERMDAMKAMGAAMKAMAPMAQGNAPVQPRAVAELAALLRENGGAALVAQFPEGSIDHPSEARETIWDDPERFAALADSLTVLADELDRLAGLSDIPVTRTMATLPAPAELANSRGQMANASLGDLFVQIGRSCIACHEDFRIKK</sequence>
<evidence type="ECO:0000313" key="3">
    <source>
        <dbReference type="Proteomes" id="UP000436016"/>
    </source>
</evidence>
<evidence type="ECO:0000313" key="2">
    <source>
        <dbReference type="EMBL" id="MXU64527.1"/>
    </source>
</evidence>
<dbReference type="EMBL" id="WUWG01000001">
    <property type="protein sequence ID" value="MXU64527.1"/>
    <property type="molecule type" value="Genomic_DNA"/>
</dbReference>
<keyword evidence="1" id="KW-0732">Signal</keyword>
<dbReference type="Gene3D" id="1.20.120.10">
    <property type="entry name" value="Cytochrome c/b562"/>
    <property type="match status" value="1"/>
</dbReference>
<feature type="chain" id="PRO_5025500007" evidence="1">
    <location>
        <begin position="26"/>
        <end position="178"/>
    </location>
</feature>
<keyword evidence="3" id="KW-1185">Reference proteome</keyword>
<dbReference type="SUPFAM" id="SSF47175">
    <property type="entry name" value="Cytochromes"/>
    <property type="match status" value="1"/>
</dbReference>
<dbReference type="GO" id="GO:0005506">
    <property type="term" value="F:iron ion binding"/>
    <property type="evidence" value="ECO:0007669"/>
    <property type="project" value="InterPro"/>
</dbReference>
<dbReference type="InterPro" id="IPR002321">
    <property type="entry name" value="Cyt_c_II"/>
</dbReference>